<sequence>MLVRLGDNKRIQVEGKDTIAVVISDGKVKLLYNVYFVPSLAHSLLSVGQLMMGDYAIVFDNRACVISDKDSGKSIVSVQMTENKIFPLKISNVGNQAFIASEDNKSKMRHLRYGHLNIKGMQLLNQKEDRTLTTEGVESSPLESPAPSPSNSRSSSSSSLQESSDKAPPAKVRSLREIYESRFMQNPMKHHLGAAKKILRYVAGTVDYGIYYSKVSKFDLYGFTDSDWSNSVDDRRSTSATDRVSKERPVPYGRVPIFASASGAQSLAHSSTFHSKKTVNRNPVHTRRRMNMLTAAGLGLPLDPMIVFKLSSLAPAALPEWIPCILCISVVLIALSNYVLRLRRSSDGTGGAPMKLQWLPEGFQYVCSPAPSS</sequence>
<keyword evidence="2" id="KW-0472">Membrane</keyword>
<organism evidence="4 5">
    <name type="scientific">Zingiber officinale</name>
    <name type="common">Ginger</name>
    <name type="synonym">Amomum zingiber</name>
    <dbReference type="NCBI Taxonomy" id="94328"/>
    <lineage>
        <taxon>Eukaryota</taxon>
        <taxon>Viridiplantae</taxon>
        <taxon>Streptophyta</taxon>
        <taxon>Embryophyta</taxon>
        <taxon>Tracheophyta</taxon>
        <taxon>Spermatophyta</taxon>
        <taxon>Magnoliopsida</taxon>
        <taxon>Liliopsida</taxon>
        <taxon>Zingiberales</taxon>
        <taxon>Zingiberaceae</taxon>
        <taxon>Zingiber</taxon>
    </lineage>
</organism>
<accession>A0A8J5HHJ7</accession>
<keyword evidence="2" id="KW-0812">Transmembrane</keyword>
<evidence type="ECO:0000259" key="3">
    <source>
        <dbReference type="Pfam" id="PF22936"/>
    </source>
</evidence>
<evidence type="ECO:0000313" key="4">
    <source>
        <dbReference type="EMBL" id="KAG6522128.1"/>
    </source>
</evidence>
<dbReference type="PANTHER" id="PTHR11439:SF463">
    <property type="entry name" value="REVERSE TRANSCRIPTASE TY1_COPIA-TYPE DOMAIN-CONTAINING PROTEIN"/>
    <property type="match status" value="1"/>
</dbReference>
<dbReference type="Proteomes" id="UP000734854">
    <property type="component" value="Unassembled WGS sequence"/>
</dbReference>
<dbReference type="PANTHER" id="PTHR11439">
    <property type="entry name" value="GAG-POL-RELATED RETROTRANSPOSON"/>
    <property type="match status" value="1"/>
</dbReference>
<dbReference type="Pfam" id="PF22936">
    <property type="entry name" value="Pol_BBD"/>
    <property type="match status" value="1"/>
</dbReference>
<protein>
    <recommendedName>
        <fullName evidence="3">Retrovirus-related Pol polyprotein from transposon TNT 1-94-like beta-barrel domain-containing protein</fullName>
    </recommendedName>
</protein>
<keyword evidence="5" id="KW-1185">Reference proteome</keyword>
<comment type="caution">
    <text evidence="4">The sequence shown here is derived from an EMBL/GenBank/DDBJ whole genome shotgun (WGS) entry which is preliminary data.</text>
</comment>
<evidence type="ECO:0000256" key="2">
    <source>
        <dbReference type="SAM" id="Phobius"/>
    </source>
</evidence>
<dbReference type="InterPro" id="IPR054722">
    <property type="entry name" value="PolX-like_BBD"/>
</dbReference>
<dbReference type="EMBL" id="JACMSC010000005">
    <property type="protein sequence ID" value="KAG6522128.1"/>
    <property type="molecule type" value="Genomic_DNA"/>
</dbReference>
<reference evidence="4 5" key="1">
    <citation type="submission" date="2020-08" db="EMBL/GenBank/DDBJ databases">
        <title>Plant Genome Project.</title>
        <authorList>
            <person name="Zhang R.-G."/>
        </authorList>
    </citation>
    <scope>NUCLEOTIDE SEQUENCE [LARGE SCALE GENOMIC DNA]</scope>
    <source>
        <tissue evidence="4">Rhizome</tissue>
    </source>
</reference>
<feature type="region of interest" description="Disordered" evidence="1">
    <location>
        <begin position="131"/>
        <end position="172"/>
    </location>
</feature>
<proteinExistence type="predicted"/>
<evidence type="ECO:0000256" key="1">
    <source>
        <dbReference type="SAM" id="MobiDB-lite"/>
    </source>
</evidence>
<evidence type="ECO:0000313" key="5">
    <source>
        <dbReference type="Proteomes" id="UP000734854"/>
    </source>
</evidence>
<feature type="compositionally biased region" description="Low complexity" evidence="1">
    <location>
        <begin position="139"/>
        <end position="162"/>
    </location>
</feature>
<gene>
    <name evidence="4" type="ORF">ZIOFF_019265</name>
</gene>
<feature type="transmembrane region" description="Helical" evidence="2">
    <location>
        <begin position="320"/>
        <end position="340"/>
    </location>
</feature>
<name>A0A8J5HHJ7_ZINOF</name>
<keyword evidence="2" id="KW-1133">Transmembrane helix</keyword>
<feature type="domain" description="Retrovirus-related Pol polyprotein from transposon TNT 1-94-like beta-barrel" evidence="3">
    <location>
        <begin position="3"/>
        <end position="51"/>
    </location>
</feature>
<dbReference type="AlphaFoldDB" id="A0A8J5HHJ7"/>